<feature type="region of interest" description="Disordered" evidence="1">
    <location>
        <begin position="109"/>
        <end position="134"/>
    </location>
</feature>
<dbReference type="EMBL" id="JAGTXO010000011">
    <property type="protein sequence ID" value="KAG8465018.1"/>
    <property type="molecule type" value="Genomic_DNA"/>
</dbReference>
<name>A0A8J5XDV1_DIALT</name>
<feature type="compositionally biased region" description="Basic and acidic residues" evidence="1">
    <location>
        <begin position="8"/>
        <end position="20"/>
    </location>
</feature>
<feature type="domain" description="Glycosyltransferase 2-like" evidence="2">
    <location>
        <begin position="27"/>
        <end position="86"/>
    </location>
</feature>
<dbReference type="CDD" id="cd00761">
    <property type="entry name" value="Glyco_tranf_GTA_type"/>
    <property type="match status" value="1"/>
</dbReference>
<feature type="region of interest" description="Disordered" evidence="1">
    <location>
        <begin position="1"/>
        <end position="25"/>
    </location>
</feature>
<proteinExistence type="predicted"/>
<dbReference type="PANTHER" id="PTHR22916">
    <property type="entry name" value="GLYCOSYLTRANSFERASE"/>
    <property type="match status" value="1"/>
</dbReference>
<dbReference type="GO" id="GO:0016758">
    <property type="term" value="F:hexosyltransferase activity"/>
    <property type="evidence" value="ECO:0007669"/>
    <property type="project" value="UniProtKB-ARBA"/>
</dbReference>
<evidence type="ECO:0000259" key="2">
    <source>
        <dbReference type="Pfam" id="PF00535"/>
    </source>
</evidence>
<comment type="caution">
    <text evidence="3">The sequence shown here is derived from an EMBL/GenBank/DDBJ whole genome shotgun (WGS) entry which is preliminary data.</text>
</comment>
<dbReference type="Proteomes" id="UP000751190">
    <property type="component" value="Unassembled WGS sequence"/>
</dbReference>
<dbReference type="SUPFAM" id="SSF53448">
    <property type="entry name" value="Nucleotide-diphospho-sugar transferases"/>
    <property type="match status" value="1"/>
</dbReference>
<feature type="region of interest" description="Disordered" evidence="1">
    <location>
        <begin position="393"/>
        <end position="441"/>
    </location>
</feature>
<keyword evidence="4" id="KW-1185">Reference proteome</keyword>
<organism evidence="3 4">
    <name type="scientific">Diacronema lutheri</name>
    <name type="common">Unicellular marine alga</name>
    <name type="synonym">Monochrysis lutheri</name>
    <dbReference type="NCBI Taxonomy" id="2081491"/>
    <lineage>
        <taxon>Eukaryota</taxon>
        <taxon>Haptista</taxon>
        <taxon>Haptophyta</taxon>
        <taxon>Pavlovophyceae</taxon>
        <taxon>Pavlovales</taxon>
        <taxon>Pavlovaceae</taxon>
        <taxon>Diacronema</taxon>
    </lineage>
</organism>
<gene>
    <name evidence="3" type="ORF">KFE25_012381</name>
</gene>
<reference evidence="3" key="1">
    <citation type="submission" date="2021-05" db="EMBL/GenBank/DDBJ databases">
        <title>The genome of the haptophyte Pavlova lutheri (Diacronema luteri, Pavlovales) - a model for lipid biosynthesis in eukaryotic algae.</title>
        <authorList>
            <person name="Hulatt C.J."/>
            <person name="Posewitz M.C."/>
        </authorList>
    </citation>
    <scope>NUCLEOTIDE SEQUENCE</scope>
    <source>
        <strain evidence="3">NIVA-4/92</strain>
    </source>
</reference>
<dbReference type="OrthoDB" id="421718at2759"/>
<dbReference type="Pfam" id="PF00535">
    <property type="entry name" value="Glycos_transf_2"/>
    <property type="match status" value="2"/>
</dbReference>
<evidence type="ECO:0000313" key="4">
    <source>
        <dbReference type="Proteomes" id="UP000751190"/>
    </source>
</evidence>
<feature type="domain" description="Glycosyltransferase 2-like" evidence="2">
    <location>
        <begin position="145"/>
        <end position="219"/>
    </location>
</feature>
<protein>
    <recommendedName>
        <fullName evidence="2">Glycosyltransferase 2-like domain-containing protein</fullName>
    </recommendedName>
</protein>
<evidence type="ECO:0000313" key="3">
    <source>
        <dbReference type="EMBL" id="KAG8465018.1"/>
    </source>
</evidence>
<sequence>MADALGGHGDEHEEKRRRTSEPTPDVSVLVPCKNALPWLPLAVRAALLQHDLLAEVLVVDDWSTDGSGEWLDALAAALGSARARVERMAGAQPAEHNLAVVIPRRPTAATPNFGADAHAPAPAPPADAPAHEPAQPLAACDVAAEVLASESRCRLRVLSNRGHGQGAALQTALDASTADLIAHIEADDEFGPRRLALMRGALKASGGADAVFSVTRLIGTNVTAGMTSYVRWQNGLRDADELAAGRFIELPALHQVGMYTRASLDACAAHMPGAAAPERMLVYRELREWPVDYDFALRWYETGARAFRLDDADAAYEWRQHGSNGTRWQGRCSLDSLRACKASYFARALRDARAPARVQLWSVGRTLDAWAAALVAEGVEVIERFEWNPKQPPPAALGVGANARGGGGRGRAPVARGADSDGAHRAAASQRPTGAGAAGAKSAVPADAGTAGAVQRAYVRLFVYGAAPVRERVSRVLEDTWDSGRDFFAA</sequence>
<accession>A0A8J5XDV1</accession>
<dbReference type="PANTHER" id="PTHR22916:SF3">
    <property type="entry name" value="UDP-GLCNAC:BETAGAL BETA-1,3-N-ACETYLGLUCOSAMINYLTRANSFERASE-LIKE PROTEIN 1"/>
    <property type="match status" value="1"/>
</dbReference>
<dbReference type="AlphaFoldDB" id="A0A8J5XDV1"/>
<dbReference type="InterPro" id="IPR001173">
    <property type="entry name" value="Glyco_trans_2-like"/>
</dbReference>
<evidence type="ECO:0000256" key="1">
    <source>
        <dbReference type="SAM" id="MobiDB-lite"/>
    </source>
</evidence>
<dbReference type="Gene3D" id="3.90.550.10">
    <property type="entry name" value="Spore Coat Polysaccharide Biosynthesis Protein SpsA, Chain A"/>
    <property type="match status" value="2"/>
</dbReference>
<dbReference type="OMA" id="CRNAMPW"/>
<dbReference type="InterPro" id="IPR029044">
    <property type="entry name" value="Nucleotide-diphossugar_trans"/>
</dbReference>